<evidence type="ECO:0000313" key="1">
    <source>
        <dbReference type="EMBL" id="JAD50843.1"/>
    </source>
</evidence>
<protein>
    <submittedName>
        <fullName evidence="1">Uncharacterized protein</fullName>
    </submittedName>
</protein>
<sequence length="39" mass="4620">MQRYTPRCILGIKKRQHHAWLIFDHGTVCIIVRNNSRGT</sequence>
<accession>A0A0A9ALT1</accession>
<proteinExistence type="predicted"/>
<reference evidence="1" key="2">
    <citation type="journal article" date="2015" name="Data Brief">
        <title>Shoot transcriptome of the giant reed, Arundo donax.</title>
        <authorList>
            <person name="Barrero R.A."/>
            <person name="Guerrero F.D."/>
            <person name="Moolhuijzen P."/>
            <person name="Goolsby J.A."/>
            <person name="Tidwell J."/>
            <person name="Bellgard S.E."/>
            <person name="Bellgard M.I."/>
        </authorList>
    </citation>
    <scope>NUCLEOTIDE SEQUENCE</scope>
    <source>
        <tissue evidence="1">Shoot tissue taken approximately 20 cm above the soil surface</tissue>
    </source>
</reference>
<organism evidence="1">
    <name type="scientific">Arundo donax</name>
    <name type="common">Giant reed</name>
    <name type="synonym">Donax arundinaceus</name>
    <dbReference type="NCBI Taxonomy" id="35708"/>
    <lineage>
        <taxon>Eukaryota</taxon>
        <taxon>Viridiplantae</taxon>
        <taxon>Streptophyta</taxon>
        <taxon>Embryophyta</taxon>
        <taxon>Tracheophyta</taxon>
        <taxon>Spermatophyta</taxon>
        <taxon>Magnoliopsida</taxon>
        <taxon>Liliopsida</taxon>
        <taxon>Poales</taxon>
        <taxon>Poaceae</taxon>
        <taxon>PACMAD clade</taxon>
        <taxon>Arundinoideae</taxon>
        <taxon>Arundineae</taxon>
        <taxon>Arundo</taxon>
    </lineage>
</organism>
<dbReference type="EMBL" id="GBRH01247052">
    <property type="protein sequence ID" value="JAD50843.1"/>
    <property type="molecule type" value="Transcribed_RNA"/>
</dbReference>
<reference evidence="1" key="1">
    <citation type="submission" date="2014-09" db="EMBL/GenBank/DDBJ databases">
        <authorList>
            <person name="Magalhaes I.L.F."/>
            <person name="Oliveira U."/>
            <person name="Santos F.R."/>
            <person name="Vidigal T.H.D.A."/>
            <person name="Brescovit A.D."/>
            <person name="Santos A.J."/>
        </authorList>
    </citation>
    <scope>NUCLEOTIDE SEQUENCE</scope>
    <source>
        <tissue evidence="1">Shoot tissue taken approximately 20 cm above the soil surface</tissue>
    </source>
</reference>
<dbReference type="AlphaFoldDB" id="A0A0A9ALT1"/>
<name>A0A0A9ALT1_ARUDO</name>